<evidence type="ECO:0000313" key="5">
    <source>
        <dbReference type="Proteomes" id="UP000245921"/>
    </source>
</evidence>
<comment type="caution">
    <text evidence="4">The sequence shown here is derived from an EMBL/GenBank/DDBJ whole genome shotgun (WGS) entry which is preliminary data.</text>
</comment>
<sequence>MKKTKLIFLAILLLPIIAFTYNLRVGDVLGVWVFGYPDYSSNSIYVGPDGNITIPPIGRINVEGKNIEQVEKIINEKIKDYIKSAKVTVGIVNYAPFKVNILGNVVKNGMLDIKTDKIKLSDLIAMVGGLREPSKSSKAIIKYSDGNEKTVNIDWILKGENGENPYIYEDTFVIIPYEFTNKVNLFSDFGTYSLDYYEGLTLKTLISESKISSDRIDDEITIIRDDEISKYSFEQVITKEDIQLKSEDTIIIKKAENYVYVISETNSSKVPFEKNEDMTLKILLMKLGINPSYVDEVTIEDKEIKLNEKLQNKSFINIKMKKNYVYLTGAFNYSGRMGFEFGEDMTLIKLISLAKGFSTEFSGNITLINPDGSTKNLYINPANLQESNEINILPGSTLIAQMEEKIIYVMGDISKIETYKNGDTLYDFVLRNNLNNSYTLRYRIENEEKEIDLENIESLKEVPLKGKVFIELTKEKNDQVIVYKEGNMEIINKNIVRLQDVVAAVGGFAPVDDGNIKVMKNGEQIANYTQEDIINNPLIQIPKGSYVVVQPEAKYSYITVMGNIAPRSIRTDVPLSLVEILAGTSIKWEFQNNIILYPINGNKTMIDISNIEELRNKFVEPGSIVYVPDVENIFVYVFGEVSRPGIVQYIKGMTTVEAILKSGNITKSAELGSVYLFKEGPENAPVKLDISGVINAAPLKTGMNPELKPGDIIYVPKNAITNVLEVVSTVTTFMNFVDKGLDIYGKVK</sequence>
<dbReference type="InterPro" id="IPR019554">
    <property type="entry name" value="Soluble_ligand-bd"/>
</dbReference>
<organism evidence="4 5">
    <name type="scientific">Oceanotoga teriensis</name>
    <dbReference type="NCBI Taxonomy" id="515440"/>
    <lineage>
        <taxon>Bacteria</taxon>
        <taxon>Thermotogati</taxon>
        <taxon>Thermotogota</taxon>
        <taxon>Thermotogae</taxon>
        <taxon>Petrotogales</taxon>
        <taxon>Petrotogaceae</taxon>
        <taxon>Oceanotoga</taxon>
    </lineage>
</organism>
<evidence type="ECO:0000259" key="2">
    <source>
        <dbReference type="Pfam" id="PF02563"/>
    </source>
</evidence>
<evidence type="ECO:0000259" key="3">
    <source>
        <dbReference type="Pfam" id="PF10531"/>
    </source>
</evidence>
<dbReference type="RefSeq" id="WP_109605342.1">
    <property type="nucleotide sequence ID" value="NZ_JAMHJO010000013.1"/>
</dbReference>
<dbReference type="Gene3D" id="3.10.560.10">
    <property type="entry name" value="Outer membrane lipoprotein wza domain like"/>
    <property type="match status" value="2"/>
</dbReference>
<dbReference type="AlphaFoldDB" id="A0AA45C5P4"/>
<reference evidence="4 5" key="1">
    <citation type="submission" date="2018-05" db="EMBL/GenBank/DDBJ databases">
        <title>Genomic Encyclopedia of Type Strains, Phase IV (KMG-IV): sequencing the most valuable type-strain genomes for metagenomic binning, comparative biology and taxonomic classification.</title>
        <authorList>
            <person name="Goeker M."/>
        </authorList>
    </citation>
    <scope>NUCLEOTIDE SEQUENCE [LARGE SCALE GENOMIC DNA]</scope>
    <source>
        <strain evidence="4 5">DSM 24906</strain>
    </source>
</reference>
<dbReference type="InterPro" id="IPR049712">
    <property type="entry name" value="Poly_export"/>
</dbReference>
<keyword evidence="5" id="KW-1185">Reference proteome</keyword>
<dbReference type="Pfam" id="PF10531">
    <property type="entry name" value="SLBB"/>
    <property type="match status" value="1"/>
</dbReference>
<keyword evidence="1" id="KW-0732">Signal</keyword>
<dbReference type="PANTHER" id="PTHR33619:SF3">
    <property type="entry name" value="POLYSACCHARIDE EXPORT PROTEIN GFCE-RELATED"/>
    <property type="match status" value="1"/>
</dbReference>
<feature type="domain" description="Soluble ligand binding" evidence="3">
    <location>
        <begin position="635"/>
        <end position="680"/>
    </location>
</feature>
<proteinExistence type="predicted"/>
<dbReference type="EMBL" id="QGGI01000014">
    <property type="protein sequence ID" value="PWJ89608.1"/>
    <property type="molecule type" value="Genomic_DNA"/>
</dbReference>
<dbReference type="InterPro" id="IPR003715">
    <property type="entry name" value="Poly_export_N"/>
</dbReference>
<feature type="domain" description="Polysaccharide export protein N-terminal" evidence="2">
    <location>
        <begin position="20"/>
        <end position="91"/>
    </location>
</feature>
<gene>
    <name evidence="4" type="ORF">C7380_11411</name>
</gene>
<name>A0AA45C5P4_9BACT</name>
<protein>
    <submittedName>
        <fullName evidence="4">SLBB domain-containing protein</fullName>
    </submittedName>
</protein>
<dbReference type="GO" id="GO:0015159">
    <property type="term" value="F:polysaccharide transmembrane transporter activity"/>
    <property type="evidence" value="ECO:0007669"/>
    <property type="project" value="InterPro"/>
</dbReference>
<dbReference type="PANTHER" id="PTHR33619">
    <property type="entry name" value="POLYSACCHARIDE EXPORT PROTEIN GFCE-RELATED"/>
    <property type="match status" value="1"/>
</dbReference>
<accession>A0AA45C5P4</accession>
<dbReference type="Proteomes" id="UP000245921">
    <property type="component" value="Unassembled WGS sequence"/>
</dbReference>
<dbReference type="Pfam" id="PF02563">
    <property type="entry name" value="Poly_export"/>
    <property type="match status" value="1"/>
</dbReference>
<evidence type="ECO:0000313" key="4">
    <source>
        <dbReference type="EMBL" id="PWJ89608.1"/>
    </source>
</evidence>
<dbReference type="Gene3D" id="3.30.1950.10">
    <property type="entry name" value="wza like domain"/>
    <property type="match status" value="1"/>
</dbReference>
<evidence type="ECO:0000256" key="1">
    <source>
        <dbReference type="ARBA" id="ARBA00022729"/>
    </source>
</evidence>